<dbReference type="RefSeq" id="WP_377292828.1">
    <property type="nucleotide sequence ID" value="NZ_JBHSBM010000040.1"/>
</dbReference>
<feature type="region of interest" description="Disordered" evidence="1">
    <location>
        <begin position="1"/>
        <end position="95"/>
    </location>
</feature>
<feature type="compositionally biased region" description="Low complexity" evidence="1">
    <location>
        <begin position="23"/>
        <end position="38"/>
    </location>
</feature>
<keyword evidence="3" id="KW-1185">Reference proteome</keyword>
<comment type="caution">
    <text evidence="2">The sequence shown here is derived from an EMBL/GenBank/DDBJ whole genome shotgun (WGS) entry which is preliminary data.</text>
</comment>
<evidence type="ECO:0000256" key="1">
    <source>
        <dbReference type="SAM" id="MobiDB-lite"/>
    </source>
</evidence>
<proteinExistence type="predicted"/>
<organism evidence="2 3">
    <name type="scientific">Planomonospora corallina</name>
    <dbReference type="NCBI Taxonomy" id="1806052"/>
    <lineage>
        <taxon>Bacteria</taxon>
        <taxon>Bacillati</taxon>
        <taxon>Actinomycetota</taxon>
        <taxon>Actinomycetes</taxon>
        <taxon>Streptosporangiales</taxon>
        <taxon>Streptosporangiaceae</taxon>
        <taxon>Planomonospora</taxon>
    </lineage>
</organism>
<evidence type="ECO:0000313" key="3">
    <source>
        <dbReference type="Proteomes" id="UP001595850"/>
    </source>
</evidence>
<name>A0ABV8IGE3_9ACTN</name>
<accession>A0ABV8IGE3</accession>
<sequence>MFTRTFSAEEADLSLLPEPDVFDAGAGDGTAPDDAASGPFGETGEQDPWRSSDTGADDPAGDPYTPDGDPGDPGDICVHDDHDQQGGWDLFGGDV</sequence>
<dbReference type="EMBL" id="JBHSBM010000040">
    <property type="protein sequence ID" value="MFC4062067.1"/>
    <property type="molecule type" value="Genomic_DNA"/>
</dbReference>
<protein>
    <submittedName>
        <fullName evidence="2">Uncharacterized protein</fullName>
    </submittedName>
</protein>
<reference evidence="3" key="1">
    <citation type="journal article" date="2019" name="Int. J. Syst. Evol. Microbiol.">
        <title>The Global Catalogue of Microorganisms (GCM) 10K type strain sequencing project: providing services to taxonomists for standard genome sequencing and annotation.</title>
        <authorList>
            <consortium name="The Broad Institute Genomics Platform"/>
            <consortium name="The Broad Institute Genome Sequencing Center for Infectious Disease"/>
            <person name="Wu L."/>
            <person name="Ma J."/>
        </authorList>
    </citation>
    <scope>NUCLEOTIDE SEQUENCE [LARGE SCALE GENOMIC DNA]</scope>
    <source>
        <strain evidence="3">TBRC 4489</strain>
    </source>
</reference>
<gene>
    <name evidence="2" type="ORF">ACFOWE_27510</name>
</gene>
<dbReference type="Proteomes" id="UP001595850">
    <property type="component" value="Unassembled WGS sequence"/>
</dbReference>
<evidence type="ECO:0000313" key="2">
    <source>
        <dbReference type="EMBL" id="MFC4062067.1"/>
    </source>
</evidence>